<dbReference type="AlphaFoldDB" id="A0A8T0FMN9"/>
<keyword evidence="2" id="KW-1185">Reference proteome</keyword>
<comment type="caution">
    <text evidence="1">The sequence shown here is derived from an EMBL/GenBank/DDBJ whole genome shotgun (WGS) entry which is preliminary data.</text>
</comment>
<evidence type="ECO:0000313" key="1">
    <source>
        <dbReference type="EMBL" id="KAF8790680.1"/>
    </source>
</evidence>
<organism evidence="1 2">
    <name type="scientific">Argiope bruennichi</name>
    <name type="common">Wasp spider</name>
    <name type="synonym">Aranea bruennichi</name>
    <dbReference type="NCBI Taxonomy" id="94029"/>
    <lineage>
        <taxon>Eukaryota</taxon>
        <taxon>Metazoa</taxon>
        <taxon>Ecdysozoa</taxon>
        <taxon>Arthropoda</taxon>
        <taxon>Chelicerata</taxon>
        <taxon>Arachnida</taxon>
        <taxon>Araneae</taxon>
        <taxon>Araneomorphae</taxon>
        <taxon>Entelegynae</taxon>
        <taxon>Araneoidea</taxon>
        <taxon>Araneidae</taxon>
        <taxon>Argiope</taxon>
    </lineage>
</organism>
<reference evidence="1" key="2">
    <citation type="submission" date="2020-06" db="EMBL/GenBank/DDBJ databases">
        <authorList>
            <person name="Sheffer M."/>
        </authorList>
    </citation>
    <scope>NUCLEOTIDE SEQUENCE</scope>
</reference>
<evidence type="ECO:0000313" key="2">
    <source>
        <dbReference type="Proteomes" id="UP000807504"/>
    </source>
</evidence>
<proteinExistence type="predicted"/>
<protein>
    <submittedName>
        <fullName evidence="1">Uncharacterized protein</fullName>
    </submittedName>
</protein>
<accession>A0A8T0FMN9</accession>
<gene>
    <name evidence="1" type="ORF">HNY73_005667</name>
</gene>
<dbReference type="Proteomes" id="UP000807504">
    <property type="component" value="Unassembled WGS sequence"/>
</dbReference>
<reference evidence="1" key="1">
    <citation type="journal article" date="2020" name="bioRxiv">
        <title>Chromosome-level reference genome of the European wasp spider Argiope bruennichi: a resource for studies on range expansion and evolutionary adaptation.</title>
        <authorList>
            <person name="Sheffer M.M."/>
            <person name="Hoppe A."/>
            <person name="Krehenwinkel H."/>
            <person name="Uhl G."/>
            <person name="Kuss A.W."/>
            <person name="Jensen L."/>
            <person name="Jensen C."/>
            <person name="Gillespie R.G."/>
            <person name="Hoff K.J."/>
            <person name="Prost S."/>
        </authorList>
    </citation>
    <scope>NUCLEOTIDE SEQUENCE</scope>
</reference>
<dbReference type="EMBL" id="JABXBU010000011">
    <property type="protein sequence ID" value="KAF8790680.1"/>
    <property type="molecule type" value="Genomic_DNA"/>
</dbReference>
<name>A0A8T0FMN9_ARGBR</name>
<sequence length="70" mass="8258">MEQVLIKSSRKLKPTELLFLCSWVVTKKHKLQSKNRGNKLQEESVSCDMPRKGWLNKIARKLDLINYMLL</sequence>